<dbReference type="InterPro" id="IPR023031">
    <property type="entry name" value="OPRT"/>
</dbReference>
<dbReference type="InterPro" id="IPR029057">
    <property type="entry name" value="PRTase-like"/>
</dbReference>
<evidence type="ECO:0000256" key="1">
    <source>
        <dbReference type="ARBA" id="ARBA00004889"/>
    </source>
</evidence>
<dbReference type="PANTHER" id="PTHR19278:SF9">
    <property type="entry name" value="URIDINE 5'-MONOPHOSPHATE SYNTHASE"/>
    <property type="match status" value="1"/>
</dbReference>
<dbReference type="PANTHER" id="PTHR19278">
    <property type="entry name" value="OROTATE PHOSPHORIBOSYLTRANSFERASE"/>
    <property type="match status" value="1"/>
</dbReference>
<dbReference type="CDD" id="cd06223">
    <property type="entry name" value="PRTases_typeI"/>
    <property type="match status" value="1"/>
</dbReference>
<comment type="caution">
    <text evidence="6">Lacks conserved residue(s) required for the propagation of feature annotation.</text>
</comment>
<dbReference type="AlphaFoldDB" id="A0A9D6YYP3"/>
<comment type="pathway">
    <text evidence="1 6">Pyrimidine metabolism; UMP biosynthesis via de novo pathway; UMP from orotate: step 1/2.</text>
</comment>
<feature type="binding site" evidence="6">
    <location>
        <position position="198"/>
    </location>
    <ligand>
        <name>orotate</name>
        <dbReference type="ChEBI" id="CHEBI:30839"/>
    </ligand>
</feature>
<comment type="caution">
    <text evidence="8">The sequence shown here is derived from an EMBL/GenBank/DDBJ whole genome shotgun (WGS) entry which is preliminary data.</text>
</comment>
<evidence type="ECO:0000256" key="6">
    <source>
        <dbReference type="HAMAP-Rule" id="MF_01208"/>
    </source>
</evidence>
<reference evidence="8" key="1">
    <citation type="submission" date="2020-07" db="EMBL/GenBank/DDBJ databases">
        <title>Huge and variable diversity of episymbiotic CPR bacteria and DPANN archaea in groundwater ecosystems.</title>
        <authorList>
            <person name="He C.Y."/>
            <person name="Keren R."/>
            <person name="Whittaker M."/>
            <person name="Farag I.F."/>
            <person name="Doudna J."/>
            <person name="Cate J.H.D."/>
            <person name="Banfield J.F."/>
        </authorList>
    </citation>
    <scope>NUCLEOTIDE SEQUENCE</scope>
    <source>
        <strain evidence="8">NC_groundwater_1664_Pr3_B-0.1um_52_9</strain>
    </source>
</reference>
<feature type="binding site" evidence="6">
    <location>
        <position position="138"/>
    </location>
    <ligand>
        <name>5-phospho-alpha-D-ribose 1-diphosphate</name>
        <dbReference type="ChEBI" id="CHEBI:58017"/>
        <note>ligand shared between dimeric partners</note>
    </ligand>
</feature>
<name>A0A9D6YYP3_9BACT</name>
<keyword evidence="7" id="KW-1133">Transmembrane helix</keyword>
<evidence type="ECO:0000313" key="8">
    <source>
        <dbReference type="EMBL" id="MBI5247933.1"/>
    </source>
</evidence>
<dbReference type="GO" id="GO:0019856">
    <property type="term" value="P:pyrimidine nucleobase biosynthetic process"/>
    <property type="evidence" value="ECO:0007669"/>
    <property type="project" value="TreeGrafter"/>
</dbReference>
<feature type="binding site" description="in other chain" evidence="6">
    <location>
        <begin position="159"/>
        <end position="167"/>
    </location>
    <ligand>
        <name>5-phospho-alpha-D-ribose 1-diphosphate</name>
        <dbReference type="ChEBI" id="CHEBI:58017"/>
        <note>ligand shared between dimeric partners</note>
    </ligand>
</feature>
<dbReference type="InterPro" id="IPR000836">
    <property type="entry name" value="PRTase_dom"/>
</dbReference>
<evidence type="ECO:0000256" key="4">
    <source>
        <dbReference type="ARBA" id="ARBA00022679"/>
    </source>
</evidence>
<feature type="binding site" evidence="6">
    <location>
        <position position="163"/>
    </location>
    <ligand>
        <name>orotate</name>
        <dbReference type="ChEBI" id="CHEBI:30839"/>
    </ligand>
</feature>
<gene>
    <name evidence="6" type="primary">pyrE</name>
    <name evidence="8" type="ORF">HY912_00430</name>
</gene>
<keyword evidence="5 6" id="KW-0665">Pyrimidine biosynthesis</keyword>
<comment type="function">
    <text evidence="6">Catalyzes the transfer of a ribosyl phosphate group from 5-phosphoribose 1-diphosphate to orotate, leading to the formation of orotidine monophosphate (OMP).</text>
</comment>
<feature type="transmembrane region" description="Helical" evidence="7">
    <location>
        <begin position="93"/>
        <end position="115"/>
    </location>
</feature>
<dbReference type="GO" id="GO:0004590">
    <property type="term" value="F:orotidine-5'-phosphate decarboxylase activity"/>
    <property type="evidence" value="ECO:0007669"/>
    <property type="project" value="TreeGrafter"/>
</dbReference>
<evidence type="ECO:0000256" key="7">
    <source>
        <dbReference type="SAM" id="Phobius"/>
    </source>
</evidence>
<evidence type="ECO:0000256" key="5">
    <source>
        <dbReference type="ARBA" id="ARBA00022975"/>
    </source>
</evidence>
<protein>
    <recommendedName>
        <fullName evidence="2 6">Orotate phosphoribosyltransferase</fullName>
        <shortName evidence="6">OPRT</shortName>
        <shortName evidence="6">OPRTase</shortName>
        <ecNumber evidence="2 6">2.4.2.10</ecNumber>
    </recommendedName>
</protein>
<keyword evidence="7" id="KW-0472">Membrane</keyword>
<accession>A0A9D6YYP3</accession>
<keyword evidence="4 6" id="KW-0808">Transferase</keyword>
<dbReference type="SUPFAM" id="SSF53271">
    <property type="entry name" value="PRTase-like"/>
    <property type="match status" value="1"/>
</dbReference>
<comment type="catalytic activity">
    <reaction evidence="6">
        <text>orotidine 5'-phosphate + diphosphate = orotate + 5-phospho-alpha-D-ribose 1-diphosphate</text>
        <dbReference type="Rhea" id="RHEA:10380"/>
        <dbReference type="ChEBI" id="CHEBI:30839"/>
        <dbReference type="ChEBI" id="CHEBI:33019"/>
        <dbReference type="ChEBI" id="CHEBI:57538"/>
        <dbReference type="ChEBI" id="CHEBI:58017"/>
        <dbReference type="EC" id="2.4.2.10"/>
    </reaction>
</comment>
<comment type="similarity">
    <text evidence="6">Belongs to the purine/pyrimidine phosphoribosyltransferase family. PyrE subfamily.</text>
</comment>
<dbReference type="Proteomes" id="UP000807825">
    <property type="component" value="Unassembled WGS sequence"/>
</dbReference>
<proteinExistence type="inferred from homology"/>
<dbReference type="EC" id="2.4.2.10" evidence="2 6"/>
<dbReference type="GO" id="GO:0044205">
    <property type="term" value="P:'de novo' UMP biosynthetic process"/>
    <property type="evidence" value="ECO:0007669"/>
    <property type="project" value="UniProtKB-UniRule"/>
</dbReference>
<sequence length="263" mass="29693">MKSYLWGDGVLEKGRKMSWKEEKEAFASEILALLYENRMIRSFYRDKPDGWTLVSGLYSPLYIQLRPLVSYPRVFEKVCRAMTRMVQEEAPEITTVIGIAMAGVPIAAGMSLLGIPAGFTRKMDNVKSLESFKEAITKYGEHSLLEGELASGDRLALVDDLVTRFDSKLVAMEQVKYEVQKKGLSNVDVSTVLVVLDREQGGKEAAQKENMKLLSLIPFKTVGLPLLEGVMHPTEWDVIHRYLDDPAEFQNKTEQDRIAGLRM</sequence>
<dbReference type="GO" id="GO:0000287">
    <property type="term" value="F:magnesium ion binding"/>
    <property type="evidence" value="ECO:0007669"/>
    <property type="project" value="UniProtKB-UniRule"/>
</dbReference>
<evidence type="ECO:0000313" key="9">
    <source>
        <dbReference type="Proteomes" id="UP000807825"/>
    </source>
</evidence>
<comment type="cofactor">
    <cofactor evidence="6">
        <name>Mg(2+)</name>
        <dbReference type="ChEBI" id="CHEBI:18420"/>
    </cofactor>
</comment>
<dbReference type="EMBL" id="JACRDE010000016">
    <property type="protein sequence ID" value="MBI5247933.1"/>
    <property type="molecule type" value="Genomic_DNA"/>
</dbReference>
<dbReference type="HAMAP" id="MF_01208">
    <property type="entry name" value="PyrE"/>
    <property type="match status" value="1"/>
</dbReference>
<dbReference type="GO" id="GO:0004588">
    <property type="term" value="F:orotate phosphoribosyltransferase activity"/>
    <property type="evidence" value="ECO:0007669"/>
    <property type="project" value="UniProtKB-UniRule"/>
</dbReference>
<dbReference type="Gene3D" id="3.40.50.2020">
    <property type="match status" value="1"/>
</dbReference>
<evidence type="ECO:0000256" key="3">
    <source>
        <dbReference type="ARBA" id="ARBA00022676"/>
    </source>
</evidence>
<keyword evidence="6" id="KW-0460">Magnesium</keyword>
<keyword evidence="3 6" id="KW-0328">Glycosyltransferase</keyword>
<evidence type="ECO:0000256" key="2">
    <source>
        <dbReference type="ARBA" id="ARBA00011971"/>
    </source>
</evidence>
<comment type="subunit">
    <text evidence="6">Homodimer.</text>
</comment>
<organism evidence="8 9">
    <name type="scientific">Desulfomonile tiedjei</name>
    <dbReference type="NCBI Taxonomy" id="2358"/>
    <lineage>
        <taxon>Bacteria</taxon>
        <taxon>Pseudomonadati</taxon>
        <taxon>Thermodesulfobacteriota</taxon>
        <taxon>Desulfomonilia</taxon>
        <taxon>Desulfomonilales</taxon>
        <taxon>Desulfomonilaceae</taxon>
        <taxon>Desulfomonile</taxon>
    </lineage>
</organism>
<keyword evidence="7" id="KW-0812">Transmembrane</keyword>